<evidence type="ECO:0000256" key="5">
    <source>
        <dbReference type="SAM" id="Phobius"/>
    </source>
</evidence>
<keyword evidence="2 5" id="KW-0812">Transmembrane</keyword>
<organism evidence="6 7">
    <name type="scientific">Pseudodonghicola xiamenensis</name>
    <dbReference type="NCBI Taxonomy" id="337702"/>
    <lineage>
        <taxon>Bacteria</taxon>
        <taxon>Pseudomonadati</taxon>
        <taxon>Pseudomonadota</taxon>
        <taxon>Alphaproteobacteria</taxon>
        <taxon>Rhodobacterales</taxon>
        <taxon>Paracoccaceae</taxon>
        <taxon>Pseudodonghicola</taxon>
    </lineage>
</organism>
<name>A0A8J3H4U2_9RHOB</name>
<dbReference type="EMBL" id="BNAP01000001">
    <property type="protein sequence ID" value="GHG79576.1"/>
    <property type="molecule type" value="Genomic_DNA"/>
</dbReference>
<dbReference type="RefSeq" id="WP_229861697.1">
    <property type="nucleotide sequence ID" value="NZ_BNAP01000001.1"/>
</dbReference>
<gene>
    <name evidence="6" type="ORF">GCM10010961_01760</name>
</gene>
<comment type="subcellular location">
    <subcellularLocation>
        <location evidence="1">Membrane</location>
        <topology evidence="1">Multi-pass membrane protein</topology>
    </subcellularLocation>
</comment>
<dbReference type="Proteomes" id="UP000611500">
    <property type="component" value="Unassembled WGS sequence"/>
</dbReference>
<evidence type="ECO:0000256" key="3">
    <source>
        <dbReference type="ARBA" id="ARBA00022989"/>
    </source>
</evidence>
<feature type="transmembrane region" description="Helical" evidence="5">
    <location>
        <begin position="158"/>
        <end position="178"/>
    </location>
</feature>
<evidence type="ECO:0008006" key="8">
    <source>
        <dbReference type="Google" id="ProtNLM"/>
    </source>
</evidence>
<feature type="transmembrane region" description="Helical" evidence="5">
    <location>
        <begin position="118"/>
        <end position="138"/>
    </location>
</feature>
<sequence>MTDSRLSRPMPRHLLDRLIRLETPPPGRAPALIGLSGRLVFSSLLLGYFWASARTKIDMGGLSLNAYAQIFPRQFEQAGYDVSALGPVAHLIVAAGTLAEFMLPLFILLGLFTRLSSIGMIGFVVVMTLTDIYGHGIGPETLGALFDRHPDGVVFDQRLVWVWLLAVLVTTGGGYASLDRILARVRRRAGGLSGH</sequence>
<keyword evidence="4 5" id="KW-0472">Membrane</keyword>
<feature type="transmembrane region" description="Helical" evidence="5">
    <location>
        <begin position="29"/>
        <end position="51"/>
    </location>
</feature>
<evidence type="ECO:0000313" key="7">
    <source>
        <dbReference type="Proteomes" id="UP000611500"/>
    </source>
</evidence>
<evidence type="ECO:0000256" key="1">
    <source>
        <dbReference type="ARBA" id="ARBA00004141"/>
    </source>
</evidence>
<dbReference type="AlphaFoldDB" id="A0A8J3H4U2"/>
<evidence type="ECO:0000256" key="2">
    <source>
        <dbReference type="ARBA" id="ARBA00022692"/>
    </source>
</evidence>
<evidence type="ECO:0000256" key="4">
    <source>
        <dbReference type="ARBA" id="ARBA00023136"/>
    </source>
</evidence>
<proteinExistence type="predicted"/>
<reference evidence="6" key="1">
    <citation type="journal article" date="2014" name="Int. J. Syst. Evol. Microbiol.">
        <title>Complete genome sequence of Corynebacterium casei LMG S-19264T (=DSM 44701T), isolated from a smear-ripened cheese.</title>
        <authorList>
            <consortium name="US DOE Joint Genome Institute (JGI-PGF)"/>
            <person name="Walter F."/>
            <person name="Albersmeier A."/>
            <person name="Kalinowski J."/>
            <person name="Ruckert C."/>
        </authorList>
    </citation>
    <scope>NUCLEOTIDE SEQUENCE</scope>
    <source>
        <strain evidence="6">CGMCC 1.7081</strain>
    </source>
</reference>
<protein>
    <recommendedName>
        <fullName evidence="8">Oxidoreductase</fullName>
    </recommendedName>
</protein>
<keyword evidence="3 5" id="KW-1133">Transmembrane helix</keyword>
<dbReference type="Pfam" id="PF07681">
    <property type="entry name" value="DoxX"/>
    <property type="match status" value="1"/>
</dbReference>
<dbReference type="InterPro" id="IPR032808">
    <property type="entry name" value="DoxX"/>
</dbReference>
<reference evidence="6" key="2">
    <citation type="submission" date="2020-09" db="EMBL/GenBank/DDBJ databases">
        <authorList>
            <person name="Sun Q."/>
            <person name="Zhou Y."/>
        </authorList>
    </citation>
    <scope>NUCLEOTIDE SEQUENCE</scope>
    <source>
        <strain evidence="6">CGMCC 1.7081</strain>
    </source>
</reference>
<accession>A0A8J3H4U2</accession>
<feature type="transmembrane region" description="Helical" evidence="5">
    <location>
        <begin position="88"/>
        <end position="111"/>
    </location>
</feature>
<keyword evidence="7" id="KW-1185">Reference proteome</keyword>
<comment type="caution">
    <text evidence="6">The sequence shown here is derived from an EMBL/GenBank/DDBJ whole genome shotgun (WGS) entry which is preliminary data.</text>
</comment>
<dbReference type="GO" id="GO:0016020">
    <property type="term" value="C:membrane"/>
    <property type="evidence" value="ECO:0007669"/>
    <property type="project" value="UniProtKB-SubCell"/>
</dbReference>
<evidence type="ECO:0000313" key="6">
    <source>
        <dbReference type="EMBL" id="GHG79576.1"/>
    </source>
</evidence>